<feature type="region of interest" description="Disordered" evidence="3">
    <location>
        <begin position="173"/>
        <end position="192"/>
    </location>
</feature>
<name>A0A3P8JSW6_RAOTE</name>
<feature type="DNA-binding region" description="OmpR/PhoB-type" evidence="2">
    <location>
        <begin position="7"/>
        <end position="110"/>
    </location>
</feature>
<dbReference type="InterPro" id="IPR001867">
    <property type="entry name" value="OmpR/PhoB-type_DNA-bd"/>
</dbReference>
<feature type="domain" description="OmpR/PhoB-type" evidence="4">
    <location>
        <begin position="7"/>
        <end position="110"/>
    </location>
</feature>
<dbReference type="SMART" id="SM00862">
    <property type="entry name" value="Trans_reg_C"/>
    <property type="match status" value="1"/>
</dbReference>
<sequence length="304" mass="33422">MDRSDDIQSFIIGERAAFVPSRRVIVDRLNAKEIKLHLPASCCLEKLLRHQGEIVSQEELILCGWGSKRNAGVSHNTYYQCILHLRKSLAIIGFSDVIDTVPRHGLRFNNSVKVAYLYPDEDIELQIDNSVKIDPDGKETLALSNITGEIPALAEVDDTLAVFNRTAEVLHAPAGDESKPASNSQNSGSNNGNKWLRHAGIALIAAMAGLMMLNYRPGAGGDAFSDYIKISSDGCTLFSANRTYSSSEIKAILGTLGLSCTNNEVVYFTASPMNTRLNLMYCLAYDKNNQNCRSLTVMKNMKVK</sequence>
<organism evidence="5 6">
    <name type="scientific">Raoultella terrigena</name>
    <name type="common">Klebsiella terrigena</name>
    <dbReference type="NCBI Taxonomy" id="577"/>
    <lineage>
        <taxon>Bacteria</taxon>
        <taxon>Pseudomonadati</taxon>
        <taxon>Pseudomonadota</taxon>
        <taxon>Gammaproteobacteria</taxon>
        <taxon>Enterobacterales</taxon>
        <taxon>Enterobacteriaceae</taxon>
        <taxon>Klebsiella/Raoultella group</taxon>
        <taxon>Raoultella</taxon>
    </lineage>
</organism>
<dbReference type="GO" id="GO:0000160">
    <property type="term" value="P:phosphorelay signal transduction system"/>
    <property type="evidence" value="ECO:0007669"/>
    <property type="project" value="InterPro"/>
</dbReference>
<dbReference type="KEGG" id="rtg:NCTC13098_06531"/>
<evidence type="ECO:0000313" key="6">
    <source>
        <dbReference type="Proteomes" id="UP000274346"/>
    </source>
</evidence>
<evidence type="ECO:0000256" key="3">
    <source>
        <dbReference type="SAM" id="MobiDB-lite"/>
    </source>
</evidence>
<dbReference type="PROSITE" id="PS51755">
    <property type="entry name" value="OMPR_PHOB"/>
    <property type="match status" value="1"/>
</dbReference>
<dbReference type="AlphaFoldDB" id="A0A3P8JSW6"/>
<proteinExistence type="predicted"/>
<dbReference type="GO" id="GO:0006355">
    <property type="term" value="P:regulation of DNA-templated transcription"/>
    <property type="evidence" value="ECO:0007669"/>
    <property type="project" value="InterPro"/>
</dbReference>
<evidence type="ECO:0000256" key="1">
    <source>
        <dbReference type="ARBA" id="ARBA00023125"/>
    </source>
</evidence>
<feature type="compositionally biased region" description="Low complexity" evidence="3">
    <location>
        <begin position="182"/>
        <end position="192"/>
    </location>
</feature>
<dbReference type="Pfam" id="PF00486">
    <property type="entry name" value="Trans_reg_C"/>
    <property type="match status" value="1"/>
</dbReference>
<evidence type="ECO:0000259" key="4">
    <source>
        <dbReference type="PROSITE" id="PS51755"/>
    </source>
</evidence>
<dbReference type="EMBL" id="LR131271">
    <property type="protein sequence ID" value="VDR30098.1"/>
    <property type="molecule type" value="Genomic_DNA"/>
</dbReference>
<dbReference type="GO" id="GO:0003677">
    <property type="term" value="F:DNA binding"/>
    <property type="evidence" value="ECO:0007669"/>
    <property type="project" value="UniProtKB-UniRule"/>
</dbReference>
<reference evidence="5 6" key="1">
    <citation type="submission" date="2018-12" db="EMBL/GenBank/DDBJ databases">
        <authorList>
            <consortium name="Pathogen Informatics"/>
        </authorList>
    </citation>
    <scope>NUCLEOTIDE SEQUENCE [LARGE SCALE GENOMIC DNA]</scope>
    <source>
        <strain evidence="5 6">NCTC13098</strain>
    </source>
</reference>
<accession>A0A3P8JSW6</accession>
<dbReference type="SUPFAM" id="SSF46894">
    <property type="entry name" value="C-terminal effector domain of the bipartite response regulators"/>
    <property type="match status" value="1"/>
</dbReference>
<protein>
    <submittedName>
        <fullName evidence="5">Transcriptional regulatory protein, C terminal</fullName>
    </submittedName>
</protein>
<evidence type="ECO:0000313" key="5">
    <source>
        <dbReference type="EMBL" id="VDR30098.1"/>
    </source>
</evidence>
<gene>
    <name evidence="5" type="ORF">NCTC13098_06531</name>
</gene>
<dbReference type="Proteomes" id="UP000274346">
    <property type="component" value="Chromosome"/>
</dbReference>
<dbReference type="InterPro" id="IPR036388">
    <property type="entry name" value="WH-like_DNA-bd_sf"/>
</dbReference>
<evidence type="ECO:0000256" key="2">
    <source>
        <dbReference type="PROSITE-ProRule" id="PRU01091"/>
    </source>
</evidence>
<dbReference type="Gene3D" id="1.10.10.10">
    <property type="entry name" value="Winged helix-like DNA-binding domain superfamily/Winged helix DNA-binding domain"/>
    <property type="match status" value="1"/>
</dbReference>
<dbReference type="CDD" id="cd00383">
    <property type="entry name" value="trans_reg_C"/>
    <property type="match status" value="1"/>
</dbReference>
<keyword evidence="1 2" id="KW-0238">DNA-binding</keyword>
<dbReference type="InterPro" id="IPR016032">
    <property type="entry name" value="Sig_transdc_resp-reg_C-effctor"/>
</dbReference>